<proteinExistence type="predicted"/>
<evidence type="ECO:0000313" key="2">
    <source>
        <dbReference type="Proteomes" id="UP000284543"/>
    </source>
</evidence>
<gene>
    <name evidence="1" type="ORF">DWW02_16245</name>
</gene>
<accession>A0A412Z4I1</accession>
<dbReference type="RefSeq" id="WP_118018949.1">
    <property type="nucleotide sequence ID" value="NZ_CAUHGS010000014.1"/>
</dbReference>
<dbReference type="EMBL" id="QRZM01000006">
    <property type="protein sequence ID" value="RGV74882.1"/>
    <property type="molecule type" value="Genomic_DNA"/>
</dbReference>
<organism evidence="1 2">
    <name type="scientific">Enterocloster bolteae</name>
    <dbReference type="NCBI Taxonomy" id="208479"/>
    <lineage>
        <taxon>Bacteria</taxon>
        <taxon>Bacillati</taxon>
        <taxon>Bacillota</taxon>
        <taxon>Clostridia</taxon>
        <taxon>Lachnospirales</taxon>
        <taxon>Lachnospiraceae</taxon>
        <taxon>Enterocloster</taxon>
    </lineage>
</organism>
<protein>
    <submittedName>
        <fullName evidence="1">Uncharacterized protein</fullName>
    </submittedName>
</protein>
<comment type="caution">
    <text evidence="1">The sequence shown here is derived from an EMBL/GenBank/DDBJ whole genome shotgun (WGS) entry which is preliminary data.</text>
</comment>
<dbReference type="Proteomes" id="UP000284543">
    <property type="component" value="Unassembled WGS sequence"/>
</dbReference>
<reference evidence="1 2" key="1">
    <citation type="submission" date="2018-08" db="EMBL/GenBank/DDBJ databases">
        <title>A genome reference for cultivated species of the human gut microbiota.</title>
        <authorList>
            <person name="Zou Y."/>
            <person name="Xue W."/>
            <person name="Luo G."/>
        </authorList>
    </citation>
    <scope>NUCLEOTIDE SEQUENCE [LARGE SCALE GENOMIC DNA]</scope>
    <source>
        <strain evidence="1 2">AF14-18</strain>
    </source>
</reference>
<evidence type="ECO:0000313" key="1">
    <source>
        <dbReference type="EMBL" id="RGV74882.1"/>
    </source>
</evidence>
<name>A0A412Z4I1_9FIRM</name>
<dbReference type="AlphaFoldDB" id="A0A412Z4I1"/>
<sequence>MARAYFGLARWGITLILPESLPAFQEIVIADRRMNRDEQLAALAVKICEAICREKYMIHFGV</sequence>